<dbReference type="Gene3D" id="3.65.10.10">
    <property type="entry name" value="Enolpyruvate transferase domain"/>
    <property type="match status" value="2"/>
</dbReference>
<protein>
    <submittedName>
        <fullName evidence="3">3-phosphoshikimate 1-carboxyvinyltransferase</fullName>
        <ecNumber evidence="3">2.5.1.19</ecNumber>
    </submittedName>
</protein>
<dbReference type="AlphaFoldDB" id="F7NMF5"/>
<dbReference type="GO" id="GO:0003866">
    <property type="term" value="F:3-phosphoshikimate 1-carboxyvinyltransferase activity"/>
    <property type="evidence" value="ECO:0007669"/>
    <property type="project" value="UniProtKB-EC"/>
</dbReference>
<reference evidence="3 4" key="1">
    <citation type="journal article" date="2011" name="EMBO J.">
        <title>Structural diversity of bacterial flagellar motors.</title>
        <authorList>
            <person name="Chen S."/>
            <person name="Beeby M."/>
            <person name="Murphy G.E."/>
            <person name="Leadbetter J.R."/>
            <person name="Hendrixson D.R."/>
            <person name="Briegel A."/>
            <person name="Li Z."/>
            <person name="Shi J."/>
            <person name="Tocheva E.I."/>
            <person name="Muller A."/>
            <person name="Dobro M.J."/>
            <person name="Jensen G.J."/>
        </authorList>
    </citation>
    <scope>NUCLEOTIDE SEQUENCE [LARGE SCALE GENOMIC DNA]</scope>
    <source>
        <strain evidence="3 4">DSM 6540</strain>
    </source>
</reference>
<name>F7NMF5_9FIRM</name>
<accession>F7NMF5</accession>
<feature type="domain" description="Enolpyruvate transferase" evidence="2">
    <location>
        <begin position="7"/>
        <end position="77"/>
    </location>
</feature>
<dbReference type="Pfam" id="PF00275">
    <property type="entry name" value="EPSP_synthase"/>
    <property type="match status" value="1"/>
</dbReference>
<organism evidence="3 4">
    <name type="scientific">Acetonema longum DSM 6540</name>
    <dbReference type="NCBI Taxonomy" id="1009370"/>
    <lineage>
        <taxon>Bacteria</taxon>
        <taxon>Bacillati</taxon>
        <taxon>Bacillota</taxon>
        <taxon>Negativicutes</taxon>
        <taxon>Acetonemataceae</taxon>
        <taxon>Acetonema</taxon>
    </lineage>
</organism>
<gene>
    <name evidence="3" type="ORF">ALO_16427</name>
</gene>
<sequence>MDLSITPVKLQGNVTIPASKSLCHRAVICAGLAQGRSVIHGVSLSDDITATIEGMRVLGANIRVNGGSLTVEGAGGAQLLTGT</sequence>
<evidence type="ECO:0000313" key="3">
    <source>
        <dbReference type="EMBL" id="EGO62771.1"/>
    </source>
</evidence>
<dbReference type="EC" id="2.5.1.19" evidence="3"/>
<evidence type="ECO:0000313" key="4">
    <source>
        <dbReference type="Proteomes" id="UP000003240"/>
    </source>
</evidence>
<dbReference type="GO" id="GO:0009423">
    <property type="term" value="P:chorismate biosynthetic process"/>
    <property type="evidence" value="ECO:0007669"/>
    <property type="project" value="TreeGrafter"/>
</dbReference>
<dbReference type="InterPro" id="IPR001986">
    <property type="entry name" value="Enolpyruvate_Tfrase_dom"/>
</dbReference>
<dbReference type="RefSeq" id="WP_004097669.1">
    <property type="nucleotide sequence ID" value="NZ_AFGF01000169.1"/>
</dbReference>
<dbReference type="PANTHER" id="PTHR21090">
    <property type="entry name" value="AROM/DEHYDROQUINATE SYNTHASE"/>
    <property type="match status" value="1"/>
</dbReference>
<keyword evidence="1 3" id="KW-0808">Transferase</keyword>
<dbReference type="InterPro" id="IPR036968">
    <property type="entry name" value="Enolpyruvate_Tfrase_sf"/>
</dbReference>
<dbReference type="EMBL" id="AFGF01000169">
    <property type="protein sequence ID" value="EGO62771.1"/>
    <property type="molecule type" value="Genomic_DNA"/>
</dbReference>
<dbReference type="eggNOG" id="COG0128">
    <property type="taxonomic scope" value="Bacteria"/>
</dbReference>
<dbReference type="Proteomes" id="UP000003240">
    <property type="component" value="Unassembled WGS sequence"/>
</dbReference>
<keyword evidence="4" id="KW-1185">Reference proteome</keyword>
<dbReference type="STRING" id="1009370.ALO_16427"/>
<comment type="caution">
    <text evidence="3">The sequence shown here is derived from an EMBL/GenBank/DDBJ whole genome shotgun (WGS) entry which is preliminary data.</text>
</comment>
<dbReference type="SUPFAM" id="SSF55205">
    <property type="entry name" value="EPT/RTPC-like"/>
    <property type="match status" value="1"/>
</dbReference>
<dbReference type="InterPro" id="IPR013792">
    <property type="entry name" value="RNA3'P_cycl/enolpyr_Trfase_a/b"/>
</dbReference>
<evidence type="ECO:0000259" key="2">
    <source>
        <dbReference type="Pfam" id="PF00275"/>
    </source>
</evidence>
<evidence type="ECO:0000256" key="1">
    <source>
        <dbReference type="ARBA" id="ARBA00022679"/>
    </source>
</evidence>
<feature type="non-terminal residue" evidence="3">
    <location>
        <position position="83"/>
    </location>
</feature>
<proteinExistence type="predicted"/>
<dbReference type="PANTHER" id="PTHR21090:SF5">
    <property type="entry name" value="PENTAFUNCTIONAL AROM POLYPEPTIDE"/>
    <property type="match status" value="1"/>
</dbReference>